<feature type="active site" description="Nucleophile" evidence="7">
    <location>
        <position position="340"/>
    </location>
</feature>
<keyword evidence="2" id="KW-0808">Transferase</keyword>
<dbReference type="RefSeq" id="WP_351078214.1">
    <property type="nucleotide sequence ID" value="NZ_JBEOZG010000004.1"/>
</dbReference>
<evidence type="ECO:0000313" key="12">
    <source>
        <dbReference type="Proteomes" id="UP001602058"/>
    </source>
</evidence>
<evidence type="ECO:0000256" key="7">
    <source>
        <dbReference type="PROSITE-ProRule" id="PRU01373"/>
    </source>
</evidence>
<dbReference type="PANTHER" id="PTHR30582:SF2">
    <property type="entry name" value="L,D-TRANSPEPTIDASE YCIB-RELATED"/>
    <property type="match status" value="1"/>
</dbReference>
<evidence type="ECO:0000256" key="9">
    <source>
        <dbReference type="SAM" id="SignalP"/>
    </source>
</evidence>
<sequence length="413" mass="44321">MSHSPRTRTVAGRIVPALTLGIAMAACTSGGHPLSADPYDAADQISFNTPTGDDKKADPDKPLEIKADDGGRITDVTAVDAAGRYVAGELAADGRRWHSTSPLAANAHYTVRVSTEDEDGAVGRKVLDLNTGKPTTTKRLNVTFGPNAGTYGVGQPVTAELSEPVKDSASRTVVERALKVESTPAVEGAWYWVDDKKLHFRPKEYWPTNATIQVHSNLDGIKVGDRLWGGTAKPLKLTTGDRLVAVTDSATHRMTVYRNGEVIREIPVTTGKPGWDTRNGVKVILAKEGTVRMTSAGIGASDFFDLLVHNSVRVTKSGEYVHAAPWSTGSQGYANVSHGCTGMSSANAQWFYDTVREGDIVQVVNSNGEMMAPFGNGFGDWNLPWDKWREGSALVSGPSAHRDQALRLTPEPV</sequence>
<dbReference type="Gene3D" id="2.60.40.3780">
    <property type="match status" value="1"/>
</dbReference>
<dbReference type="Pfam" id="PF17964">
    <property type="entry name" value="Big_10"/>
    <property type="match status" value="1"/>
</dbReference>
<feature type="active site" description="Proton donor/acceptor" evidence="7">
    <location>
        <position position="322"/>
    </location>
</feature>
<protein>
    <submittedName>
        <fullName evidence="11">Ig-like domain-containing protein</fullName>
    </submittedName>
</protein>
<feature type="region of interest" description="Disordered" evidence="8">
    <location>
        <begin position="38"/>
        <end position="59"/>
    </location>
</feature>
<accession>A0ABW6UJY1</accession>
<dbReference type="InterPro" id="IPR038063">
    <property type="entry name" value="Transpep_catalytic_dom"/>
</dbReference>
<feature type="signal peptide" evidence="9">
    <location>
        <begin position="1"/>
        <end position="25"/>
    </location>
</feature>
<dbReference type="PANTHER" id="PTHR30582">
    <property type="entry name" value="L,D-TRANSPEPTIDASE"/>
    <property type="match status" value="1"/>
</dbReference>
<dbReference type="PROSITE" id="PS51257">
    <property type="entry name" value="PROKAR_LIPOPROTEIN"/>
    <property type="match status" value="1"/>
</dbReference>
<keyword evidence="12" id="KW-1185">Reference proteome</keyword>
<evidence type="ECO:0000256" key="2">
    <source>
        <dbReference type="ARBA" id="ARBA00022679"/>
    </source>
</evidence>
<organism evidence="11 12">
    <name type="scientific">Streptomyces bluensis</name>
    <dbReference type="NCBI Taxonomy" id="33897"/>
    <lineage>
        <taxon>Bacteria</taxon>
        <taxon>Bacillati</taxon>
        <taxon>Actinomycetota</taxon>
        <taxon>Actinomycetes</taxon>
        <taxon>Kitasatosporales</taxon>
        <taxon>Streptomycetaceae</taxon>
        <taxon>Streptomyces</taxon>
    </lineage>
</organism>
<keyword evidence="5" id="KW-0012">Acyltransferase</keyword>
<proteinExistence type="predicted"/>
<dbReference type="Gene3D" id="2.40.440.10">
    <property type="entry name" value="L,D-transpeptidase catalytic domain-like"/>
    <property type="match status" value="1"/>
</dbReference>
<keyword evidence="9" id="KW-0732">Signal</keyword>
<evidence type="ECO:0000256" key="1">
    <source>
        <dbReference type="ARBA" id="ARBA00004752"/>
    </source>
</evidence>
<evidence type="ECO:0000256" key="3">
    <source>
        <dbReference type="ARBA" id="ARBA00022960"/>
    </source>
</evidence>
<dbReference type="CDD" id="cd16913">
    <property type="entry name" value="YkuD_like"/>
    <property type="match status" value="1"/>
</dbReference>
<dbReference type="SUPFAM" id="SSF141523">
    <property type="entry name" value="L,D-transpeptidase catalytic domain-like"/>
    <property type="match status" value="1"/>
</dbReference>
<evidence type="ECO:0000256" key="5">
    <source>
        <dbReference type="ARBA" id="ARBA00023315"/>
    </source>
</evidence>
<dbReference type="InterPro" id="IPR050979">
    <property type="entry name" value="LD-transpeptidase"/>
</dbReference>
<feature type="chain" id="PRO_5046598520" evidence="9">
    <location>
        <begin position="26"/>
        <end position="413"/>
    </location>
</feature>
<name>A0ABW6UJY1_9ACTN</name>
<dbReference type="InterPro" id="IPR005490">
    <property type="entry name" value="LD_TPept_cat_dom"/>
</dbReference>
<feature type="region of interest" description="Disordered" evidence="8">
    <location>
        <begin position="393"/>
        <end position="413"/>
    </location>
</feature>
<keyword evidence="6 7" id="KW-0961">Cell wall biogenesis/degradation</keyword>
<dbReference type="Pfam" id="PF03734">
    <property type="entry name" value="YkuD"/>
    <property type="match status" value="1"/>
</dbReference>
<evidence type="ECO:0000256" key="4">
    <source>
        <dbReference type="ARBA" id="ARBA00022984"/>
    </source>
</evidence>
<dbReference type="Proteomes" id="UP001602058">
    <property type="component" value="Unassembled WGS sequence"/>
</dbReference>
<feature type="domain" description="L,D-TPase catalytic" evidence="10">
    <location>
        <begin position="243"/>
        <end position="364"/>
    </location>
</feature>
<evidence type="ECO:0000256" key="6">
    <source>
        <dbReference type="ARBA" id="ARBA00023316"/>
    </source>
</evidence>
<comment type="pathway">
    <text evidence="1 7">Cell wall biogenesis; peptidoglycan biosynthesis.</text>
</comment>
<dbReference type="Gene3D" id="2.60.40.3710">
    <property type="match status" value="1"/>
</dbReference>
<keyword evidence="4 7" id="KW-0573">Peptidoglycan synthesis</keyword>
<evidence type="ECO:0000256" key="8">
    <source>
        <dbReference type="SAM" id="MobiDB-lite"/>
    </source>
</evidence>
<dbReference type="InterPro" id="IPR041280">
    <property type="entry name" value="Big_10"/>
</dbReference>
<dbReference type="PROSITE" id="PS52029">
    <property type="entry name" value="LD_TPASE"/>
    <property type="match status" value="1"/>
</dbReference>
<comment type="caution">
    <text evidence="11">The sequence shown here is derived from an EMBL/GenBank/DDBJ whole genome shotgun (WGS) entry which is preliminary data.</text>
</comment>
<dbReference type="EMBL" id="JBIAWJ010000010">
    <property type="protein sequence ID" value="MFF4523733.1"/>
    <property type="molecule type" value="Genomic_DNA"/>
</dbReference>
<keyword evidence="3 7" id="KW-0133">Cell shape</keyword>
<reference evidence="11 12" key="1">
    <citation type="submission" date="2024-10" db="EMBL/GenBank/DDBJ databases">
        <title>The Natural Products Discovery Center: Release of the First 8490 Sequenced Strains for Exploring Actinobacteria Biosynthetic Diversity.</title>
        <authorList>
            <person name="Kalkreuter E."/>
            <person name="Kautsar S.A."/>
            <person name="Yang D."/>
            <person name="Bader C.D."/>
            <person name="Teijaro C.N."/>
            <person name="Fluegel L."/>
            <person name="Davis C.M."/>
            <person name="Simpson J.R."/>
            <person name="Lauterbach L."/>
            <person name="Steele A.D."/>
            <person name="Gui C."/>
            <person name="Meng S."/>
            <person name="Li G."/>
            <person name="Viehrig K."/>
            <person name="Ye F."/>
            <person name="Su P."/>
            <person name="Kiefer A.F."/>
            <person name="Nichols A."/>
            <person name="Cepeda A.J."/>
            <person name="Yan W."/>
            <person name="Fan B."/>
            <person name="Jiang Y."/>
            <person name="Adhikari A."/>
            <person name="Zheng C.-J."/>
            <person name="Schuster L."/>
            <person name="Cowan T.M."/>
            <person name="Smanski M.J."/>
            <person name="Chevrette M.G."/>
            <person name="De Carvalho L.P.S."/>
            <person name="Shen B."/>
        </authorList>
    </citation>
    <scope>NUCLEOTIDE SEQUENCE [LARGE SCALE GENOMIC DNA]</scope>
    <source>
        <strain evidence="11 12">NPDC001390</strain>
    </source>
</reference>
<evidence type="ECO:0000313" key="11">
    <source>
        <dbReference type="EMBL" id="MFF4523733.1"/>
    </source>
</evidence>
<evidence type="ECO:0000259" key="10">
    <source>
        <dbReference type="PROSITE" id="PS52029"/>
    </source>
</evidence>
<gene>
    <name evidence="11" type="ORF">ACFY1D_20295</name>
</gene>